<proteinExistence type="inferred from homology"/>
<name>A0A210PMX8_MIZYE</name>
<dbReference type="Pfam" id="PF13911">
    <property type="entry name" value="AhpC-TSA_2"/>
    <property type="match status" value="1"/>
</dbReference>
<evidence type="ECO:0000256" key="5">
    <source>
        <dbReference type="ARBA" id="ARBA00023849"/>
    </source>
</evidence>
<accession>A0A210PMX8</accession>
<dbReference type="Proteomes" id="UP000242188">
    <property type="component" value="Unassembled WGS sequence"/>
</dbReference>
<evidence type="ECO:0000256" key="1">
    <source>
        <dbReference type="ARBA" id="ARBA00004496"/>
    </source>
</evidence>
<evidence type="ECO:0000256" key="2">
    <source>
        <dbReference type="ARBA" id="ARBA00022490"/>
    </source>
</evidence>
<dbReference type="OrthoDB" id="40334at2759"/>
<sequence>MGLSRLAICITVLAALSASLYVSGPNRILEMWSFNFSWRYNPTVVNFRPTLMGVTKALLGMAGVTAMAATLCNMPVSWFMSSEKATLKYLEKARVQTLDSQRNNITEALGLSSLLDDLNAHGVKLYGVVHQTLGVEEFKPFFKGQIFLDNEKTFYGPKERWMPLFGLFRVNVIQNIIRVYRKKIPGNMDGEGRLMGGVFVIGPGNQGILYQHQEQEFGDIADLEEVLKAIRNIKIPTSNL</sequence>
<gene>
    <name evidence="10" type="ORF">KP79_PYT06030</name>
</gene>
<dbReference type="InterPro" id="IPR032801">
    <property type="entry name" value="PXL2A/B/C"/>
</dbReference>
<keyword evidence="8" id="KW-0812">Transmembrane</keyword>
<dbReference type="PANTHER" id="PTHR28630">
    <property type="match status" value="1"/>
</dbReference>
<keyword evidence="3" id="KW-0676">Redox-active center</keyword>
<dbReference type="GO" id="GO:0016209">
    <property type="term" value="F:antioxidant activity"/>
    <property type="evidence" value="ECO:0007669"/>
    <property type="project" value="TreeGrafter"/>
</dbReference>
<evidence type="ECO:0000256" key="4">
    <source>
        <dbReference type="ARBA" id="ARBA00023787"/>
    </source>
</evidence>
<evidence type="ECO:0000256" key="3">
    <source>
        <dbReference type="ARBA" id="ARBA00023284"/>
    </source>
</evidence>
<comment type="caution">
    <text evidence="10">The sequence shown here is derived from an EMBL/GenBank/DDBJ whole genome shotgun (WGS) entry which is preliminary data.</text>
</comment>
<keyword evidence="11" id="KW-1185">Reference proteome</keyword>
<keyword evidence="8" id="KW-1133">Transmembrane helix</keyword>
<feature type="signal peptide" evidence="9">
    <location>
        <begin position="1"/>
        <end position="18"/>
    </location>
</feature>
<feature type="transmembrane region" description="Helical" evidence="8">
    <location>
        <begin position="57"/>
        <end position="80"/>
    </location>
</feature>
<dbReference type="AlphaFoldDB" id="A0A210PMX8"/>
<reference evidence="10 11" key="1">
    <citation type="journal article" date="2017" name="Nat. Ecol. Evol.">
        <title>Scallop genome provides insights into evolution of bilaterian karyotype and development.</title>
        <authorList>
            <person name="Wang S."/>
            <person name="Zhang J."/>
            <person name="Jiao W."/>
            <person name="Li J."/>
            <person name="Xun X."/>
            <person name="Sun Y."/>
            <person name="Guo X."/>
            <person name="Huan P."/>
            <person name="Dong B."/>
            <person name="Zhang L."/>
            <person name="Hu X."/>
            <person name="Sun X."/>
            <person name="Wang J."/>
            <person name="Zhao C."/>
            <person name="Wang Y."/>
            <person name="Wang D."/>
            <person name="Huang X."/>
            <person name="Wang R."/>
            <person name="Lv J."/>
            <person name="Li Y."/>
            <person name="Zhang Z."/>
            <person name="Liu B."/>
            <person name="Lu W."/>
            <person name="Hui Y."/>
            <person name="Liang J."/>
            <person name="Zhou Z."/>
            <person name="Hou R."/>
            <person name="Li X."/>
            <person name="Liu Y."/>
            <person name="Li H."/>
            <person name="Ning X."/>
            <person name="Lin Y."/>
            <person name="Zhao L."/>
            <person name="Xing Q."/>
            <person name="Dou J."/>
            <person name="Li Y."/>
            <person name="Mao J."/>
            <person name="Guo H."/>
            <person name="Dou H."/>
            <person name="Li T."/>
            <person name="Mu C."/>
            <person name="Jiang W."/>
            <person name="Fu Q."/>
            <person name="Fu X."/>
            <person name="Miao Y."/>
            <person name="Liu J."/>
            <person name="Yu Q."/>
            <person name="Li R."/>
            <person name="Liao H."/>
            <person name="Li X."/>
            <person name="Kong Y."/>
            <person name="Jiang Z."/>
            <person name="Chourrout D."/>
            <person name="Li R."/>
            <person name="Bao Z."/>
        </authorList>
    </citation>
    <scope>NUCLEOTIDE SEQUENCE [LARGE SCALE GENOMIC DNA]</scope>
    <source>
        <strain evidence="10 11">PY_sf001</strain>
    </source>
</reference>
<keyword evidence="8" id="KW-0472">Membrane</keyword>
<dbReference type="EMBL" id="NEDP02005579">
    <property type="protein sequence ID" value="OWF37831.1"/>
    <property type="molecule type" value="Genomic_DNA"/>
</dbReference>
<evidence type="ECO:0000256" key="6">
    <source>
        <dbReference type="ARBA" id="ARBA00032058"/>
    </source>
</evidence>
<dbReference type="PANTHER" id="PTHR28630:SF31">
    <property type="entry name" value="PEROXIREDOXIN-LIKE 2A"/>
    <property type="match status" value="1"/>
</dbReference>
<evidence type="ECO:0000313" key="11">
    <source>
        <dbReference type="Proteomes" id="UP000242188"/>
    </source>
</evidence>
<evidence type="ECO:0000256" key="8">
    <source>
        <dbReference type="SAM" id="Phobius"/>
    </source>
</evidence>
<evidence type="ECO:0000256" key="7">
    <source>
        <dbReference type="ARBA" id="ARBA00032129"/>
    </source>
</evidence>
<evidence type="ECO:0000256" key="9">
    <source>
        <dbReference type="SAM" id="SignalP"/>
    </source>
</evidence>
<organism evidence="10 11">
    <name type="scientific">Mizuhopecten yessoensis</name>
    <name type="common">Japanese scallop</name>
    <name type="synonym">Patinopecten yessoensis</name>
    <dbReference type="NCBI Taxonomy" id="6573"/>
    <lineage>
        <taxon>Eukaryota</taxon>
        <taxon>Metazoa</taxon>
        <taxon>Spiralia</taxon>
        <taxon>Lophotrochozoa</taxon>
        <taxon>Mollusca</taxon>
        <taxon>Bivalvia</taxon>
        <taxon>Autobranchia</taxon>
        <taxon>Pteriomorphia</taxon>
        <taxon>Pectinida</taxon>
        <taxon>Pectinoidea</taxon>
        <taxon>Pectinidae</taxon>
        <taxon>Mizuhopecten</taxon>
    </lineage>
</organism>
<evidence type="ECO:0000313" key="10">
    <source>
        <dbReference type="EMBL" id="OWF37831.1"/>
    </source>
</evidence>
<keyword evidence="9" id="KW-0732">Signal</keyword>
<dbReference type="GO" id="GO:0005737">
    <property type="term" value="C:cytoplasm"/>
    <property type="evidence" value="ECO:0007669"/>
    <property type="project" value="UniProtKB-SubCell"/>
</dbReference>
<feature type="chain" id="PRO_5013369823" description="Peroxiredoxin-like 2A" evidence="9">
    <location>
        <begin position="19"/>
        <end position="240"/>
    </location>
</feature>
<protein>
    <recommendedName>
        <fullName evidence="5">Peroxiredoxin-like 2A</fullName>
    </recommendedName>
    <alternativeName>
        <fullName evidence="7">Peroxiredoxin-like 2 activated in M-CSF stimulated monocytes</fullName>
    </alternativeName>
    <alternativeName>
        <fullName evidence="6">Redox-regulatory protein FAM213A</fullName>
    </alternativeName>
</protein>
<comment type="similarity">
    <text evidence="4">Belongs to the peroxiredoxin-like PRXL2 family. PRXL2A subfamily.</text>
</comment>
<keyword evidence="2" id="KW-0963">Cytoplasm</keyword>
<dbReference type="STRING" id="6573.A0A210PMX8"/>
<comment type="subcellular location">
    <subcellularLocation>
        <location evidence="1">Cytoplasm</location>
    </subcellularLocation>
</comment>